<gene>
    <name evidence="1" type="ORF">ACFPOF_10730</name>
</gene>
<accession>A0ABW0HSX7</accession>
<proteinExistence type="predicted"/>
<sequence length="67" mass="7522">TFFNSALLNVTVSCLIVTLSQNSYRVTLSQHNDIILTFSLDGMRFGDYDNVPVNSARAIPGLFRHEM</sequence>
<comment type="caution">
    <text evidence="1">The sequence shown here is derived from an EMBL/GenBank/DDBJ whole genome shotgun (WGS) entry which is preliminary data.</text>
</comment>
<protein>
    <submittedName>
        <fullName evidence="1">Uncharacterized protein</fullName>
    </submittedName>
</protein>
<name>A0ABW0HSX7_9BACL</name>
<evidence type="ECO:0000313" key="2">
    <source>
        <dbReference type="Proteomes" id="UP001596113"/>
    </source>
</evidence>
<keyword evidence="2" id="KW-1185">Reference proteome</keyword>
<dbReference type="RefSeq" id="WP_378132349.1">
    <property type="nucleotide sequence ID" value="NZ_JBHSMI010000023.1"/>
</dbReference>
<reference evidence="2" key="1">
    <citation type="journal article" date="2019" name="Int. J. Syst. Evol. Microbiol.">
        <title>The Global Catalogue of Microorganisms (GCM) 10K type strain sequencing project: providing services to taxonomists for standard genome sequencing and annotation.</title>
        <authorList>
            <consortium name="The Broad Institute Genomics Platform"/>
            <consortium name="The Broad Institute Genome Sequencing Center for Infectious Disease"/>
            <person name="Wu L."/>
            <person name="Ma J."/>
        </authorList>
    </citation>
    <scope>NUCLEOTIDE SEQUENCE [LARGE SCALE GENOMIC DNA]</scope>
    <source>
        <strain evidence="2">CGMCC 1.18575</strain>
    </source>
</reference>
<feature type="non-terminal residue" evidence="1">
    <location>
        <position position="1"/>
    </location>
</feature>
<dbReference type="EMBL" id="JBHSMI010000023">
    <property type="protein sequence ID" value="MFC5403202.1"/>
    <property type="molecule type" value="Genomic_DNA"/>
</dbReference>
<dbReference type="Proteomes" id="UP001596113">
    <property type="component" value="Unassembled WGS sequence"/>
</dbReference>
<organism evidence="1 2">
    <name type="scientific">Cohnella soli</name>
    <dbReference type="NCBI Taxonomy" id="425005"/>
    <lineage>
        <taxon>Bacteria</taxon>
        <taxon>Bacillati</taxon>
        <taxon>Bacillota</taxon>
        <taxon>Bacilli</taxon>
        <taxon>Bacillales</taxon>
        <taxon>Paenibacillaceae</taxon>
        <taxon>Cohnella</taxon>
    </lineage>
</organism>
<evidence type="ECO:0000313" key="1">
    <source>
        <dbReference type="EMBL" id="MFC5403202.1"/>
    </source>
</evidence>